<protein>
    <submittedName>
        <fullName evidence="1">Uncharacterized protein</fullName>
    </submittedName>
</protein>
<keyword evidence="2" id="KW-1185">Reference proteome</keyword>
<gene>
    <name evidence="1" type="ORF">OUZ56_031908</name>
</gene>
<proteinExistence type="predicted"/>
<dbReference type="Proteomes" id="UP001234178">
    <property type="component" value="Unassembled WGS sequence"/>
</dbReference>
<evidence type="ECO:0000313" key="1">
    <source>
        <dbReference type="EMBL" id="KAK4016948.1"/>
    </source>
</evidence>
<comment type="caution">
    <text evidence="1">The sequence shown here is derived from an EMBL/GenBank/DDBJ whole genome shotgun (WGS) entry which is preliminary data.</text>
</comment>
<sequence>MAYAGLQYRARGIIPCKNKPMLGEIKLDHMLNSIMVNNLNTCRFTYLIPDKVKGSPCDDKCDQGVVRILLEGL</sequence>
<organism evidence="1 2">
    <name type="scientific">Daphnia magna</name>
    <dbReference type="NCBI Taxonomy" id="35525"/>
    <lineage>
        <taxon>Eukaryota</taxon>
        <taxon>Metazoa</taxon>
        <taxon>Ecdysozoa</taxon>
        <taxon>Arthropoda</taxon>
        <taxon>Crustacea</taxon>
        <taxon>Branchiopoda</taxon>
        <taxon>Diplostraca</taxon>
        <taxon>Cladocera</taxon>
        <taxon>Anomopoda</taxon>
        <taxon>Daphniidae</taxon>
        <taxon>Daphnia</taxon>
    </lineage>
</organism>
<evidence type="ECO:0000313" key="2">
    <source>
        <dbReference type="Proteomes" id="UP001234178"/>
    </source>
</evidence>
<reference evidence="1 2" key="1">
    <citation type="journal article" date="2023" name="Nucleic Acids Res.">
        <title>The hologenome of Daphnia magna reveals possible DNA methylation and microbiome-mediated evolution of the host genome.</title>
        <authorList>
            <person name="Chaturvedi A."/>
            <person name="Li X."/>
            <person name="Dhandapani V."/>
            <person name="Marshall H."/>
            <person name="Kissane S."/>
            <person name="Cuenca-Cambronero M."/>
            <person name="Asole G."/>
            <person name="Calvet F."/>
            <person name="Ruiz-Romero M."/>
            <person name="Marangio P."/>
            <person name="Guigo R."/>
            <person name="Rago D."/>
            <person name="Mirbahai L."/>
            <person name="Eastwood N."/>
            <person name="Colbourne J.K."/>
            <person name="Zhou J."/>
            <person name="Mallon E."/>
            <person name="Orsini L."/>
        </authorList>
    </citation>
    <scope>NUCLEOTIDE SEQUENCE [LARGE SCALE GENOMIC DNA]</scope>
    <source>
        <strain evidence="1">LRV0_1</strain>
    </source>
</reference>
<dbReference type="EMBL" id="JAOYFB010000005">
    <property type="protein sequence ID" value="KAK4016948.1"/>
    <property type="molecule type" value="Genomic_DNA"/>
</dbReference>
<name>A0ABQ9ZVL2_9CRUS</name>
<accession>A0ABQ9ZVL2</accession>